<dbReference type="InterPro" id="IPR035810">
    <property type="entry name" value="PEBP_euk"/>
</dbReference>
<dbReference type="PANTHER" id="PTHR11362">
    <property type="entry name" value="PHOSPHATIDYLETHANOLAMINE-BINDING PROTEIN"/>
    <property type="match status" value="1"/>
</dbReference>
<feature type="signal peptide" evidence="1">
    <location>
        <begin position="1"/>
        <end position="28"/>
    </location>
</feature>
<reference evidence="2 3" key="1">
    <citation type="journal article" date="2016" name="Nat. Commun.">
        <title>Extremotolerant tardigrade genome and improved radiotolerance of human cultured cells by tardigrade-unique protein.</title>
        <authorList>
            <person name="Hashimoto T."/>
            <person name="Horikawa D.D."/>
            <person name="Saito Y."/>
            <person name="Kuwahara H."/>
            <person name="Kozuka-Hata H."/>
            <person name="Shin-I T."/>
            <person name="Minakuchi Y."/>
            <person name="Ohishi K."/>
            <person name="Motoyama A."/>
            <person name="Aizu T."/>
            <person name="Enomoto A."/>
            <person name="Kondo K."/>
            <person name="Tanaka S."/>
            <person name="Hara Y."/>
            <person name="Koshikawa S."/>
            <person name="Sagara H."/>
            <person name="Miura T."/>
            <person name="Yokobori S."/>
            <person name="Miyagawa K."/>
            <person name="Suzuki Y."/>
            <person name="Kubo T."/>
            <person name="Oyama M."/>
            <person name="Kohara Y."/>
            <person name="Fujiyama A."/>
            <person name="Arakawa K."/>
            <person name="Katayama T."/>
            <person name="Toyoda A."/>
            <person name="Kunieda T."/>
        </authorList>
    </citation>
    <scope>NUCLEOTIDE SEQUENCE [LARGE SCALE GENOMIC DNA]</scope>
    <source>
        <strain evidence="2 3">YOKOZUNA-1</strain>
    </source>
</reference>
<dbReference type="SUPFAM" id="SSF49777">
    <property type="entry name" value="PEBP-like"/>
    <property type="match status" value="1"/>
</dbReference>
<feature type="chain" id="PRO_5008899003" evidence="1">
    <location>
        <begin position="29"/>
        <end position="216"/>
    </location>
</feature>
<keyword evidence="3" id="KW-1185">Reference proteome</keyword>
<name>A0A1D1VZ08_RAMVA</name>
<evidence type="ECO:0000313" key="2">
    <source>
        <dbReference type="EMBL" id="GAV05078.1"/>
    </source>
</evidence>
<accession>A0A1D1VZ08</accession>
<dbReference type="Gene3D" id="3.90.280.10">
    <property type="entry name" value="PEBP-like"/>
    <property type="match status" value="1"/>
</dbReference>
<evidence type="ECO:0000256" key="1">
    <source>
        <dbReference type="SAM" id="SignalP"/>
    </source>
</evidence>
<keyword evidence="1" id="KW-0732">Signal</keyword>
<protein>
    <submittedName>
        <fullName evidence="2">Uncharacterized protein</fullName>
    </submittedName>
</protein>
<proteinExistence type="predicted"/>
<dbReference type="STRING" id="947166.A0A1D1VZ08"/>
<evidence type="ECO:0000313" key="3">
    <source>
        <dbReference type="Proteomes" id="UP000186922"/>
    </source>
</evidence>
<dbReference type="PANTHER" id="PTHR11362:SF82">
    <property type="entry name" value="PHOSPHATIDYLETHANOLAMINE-BINDING PROTEIN 4"/>
    <property type="match status" value="1"/>
</dbReference>
<comment type="caution">
    <text evidence="2">The sequence shown here is derived from an EMBL/GenBank/DDBJ whole genome shotgun (WGS) entry which is preliminary data.</text>
</comment>
<dbReference type="InterPro" id="IPR036610">
    <property type="entry name" value="PEBP-like_sf"/>
</dbReference>
<dbReference type="CDD" id="cd00866">
    <property type="entry name" value="PEBP_euk"/>
    <property type="match status" value="1"/>
</dbReference>
<gene>
    <name evidence="2" type="primary">RvY_15260</name>
    <name evidence="2" type="synonym">RvY_15260.2</name>
    <name evidence="2" type="ORF">RvY_15260-2</name>
</gene>
<dbReference type="Proteomes" id="UP000186922">
    <property type="component" value="Unassembled WGS sequence"/>
</dbReference>
<sequence>MDHLSPVALIACVSAVLISSGFVQLCFGQQGNFNLTSINSTSAVQSMRAMCAGNGSNVFERNCIVPDLIDVSPPDILEVLYPTGITVMYGNEMTAHMVQNPPALVAWKADPCKFYTLSKSDLDTPSRANPTRSPLKHWLVINIPGRNVDKGDILGTYFGANPADGTGEGLSEEPFSSVSTAGKHCSSCIFQVLIVTCSWLFFKTARSTLPILSFSP</sequence>
<dbReference type="EMBL" id="BDGG01000011">
    <property type="protein sequence ID" value="GAV05078.1"/>
    <property type="molecule type" value="Genomic_DNA"/>
</dbReference>
<dbReference type="OrthoDB" id="2506647at2759"/>
<dbReference type="AlphaFoldDB" id="A0A1D1VZ08"/>
<organism evidence="2 3">
    <name type="scientific">Ramazzottius varieornatus</name>
    <name type="common">Water bear</name>
    <name type="synonym">Tardigrade</name>
    <dbReference type="NCBI Taxonomy" id="947166"/>
    <lineage>
        <taxon>Eukaryota</taxon>
        <taxon>Metazoa</taxon>
        <taxon>Ecdysozoa</taxon>
        <taxon>Tardigrada</taxon>
        <taxon>Eutardigrada</taxon>
        <taxon>Parachela</taxon>
        <taxon>Hypsibioidea</taxon>
        <taxon>Ramazzottiidae</taxon>
        <taxon>Ramazzottius</taxon>
    </lineage>
</organism>